<dbReference type="CDD" id="cd03763">
    <property type="entry name" value="proteasome_beta_type_7"/>
    <property type="match status" value="1"/>
</dbReference>
<dbReference type="Pfam" id="PF00227">
    <property type="entry name" value="Proteasome"/>
    <property type="match status" value="1"/>
</dbReference>
<keyword evidence="4" id="KW-0888">Threonine protease</keyword>
<keyword evidence="2 8" id="KW-0963">Cytoplasm</keyword>
<evidence type="ECO:0000256" key="1">
    <source>
        <dbReference type="ARBA" id="ARBA00001198"/>
    </source>
</evidence>
<comment type="subcellular location">
    <subcellularLocation>
        <location evidence="8">Cytoplasm</location>
    </subcellularLocation>
    <subcellularLocation>
        <location evidence="8">Nucleus</location>
    </subcellularLocation>
</comment>
<evidence type="ECO:0000256" key="8">
    <source>
        <dbReference type="RuleBase" id="RU004203"/>
    </source>
</evidence>
<feature type="domain" description="Proteasome beta subunit C-terminal" evidence="9">
    <location>
        <begin position="231"/>
        <end position="267"/>
    </location>
</feature>
<dbReference type="GO" id="GO:0004298">
    <property type="term" value="F:threonine-type endopeptidase activity"/>
    <property type="evidence" value="ECO:0007669"/>
    <property type="project" value="UniProtKB-KW"/>
</dbReference>
<dbReference type="Gene3D" id="3.60.20.10">
    <property type="entry name" value="Glutamine Phosphoribosylpyrophosphate, subunit 1, domain 1"/>
    <property type="match status" value="1"/>
</dbReference>
<keyword evidence="3" id="KW-0645">Protease</keyword>
<keyword evidence="6 8" id="KW-0647">Proteasome</keyword>
<dbReference type="Pfam" id="PF12465">
    <property type="entry name" value="Pr_beta_C"/>
    <property type="match status" value="1"/>
</dbReference>
<dbReference type="PANTHER" id="PTHR32194">
    <property type="entry name" value="METALLOPROTEASE TLDD"/>
    <property type="match status" value="1"/>
</dbReference>
<keyword evidence="11" id="KW-1185">Reference proteome</keyword>
<dbReference type="PROSITE" id="PS00854">
    <property type="entry name" value="PROTEASOME_BETA_1"/>
    <property type="match status" value="1"/>
</dbReference>
<comment type="function">
    <text evidence="8">Component of the proteasome, a multicatalytic proteinase complex which is characterized by its ability to cleave peptides with Arg, Phe, Tyr, Leu, and Glu adjacent to the leaving group at neutral or slightly basic pH. The proteasome has an ATP-dependent proteolytic activity.</text>
</comment>
<dbReference type="SUPFAM" id="SSF56235">
    <property type="entry name" value="N-terminal nucleophile aminohydrolases (Ntn hydrolases)"/>
    <property type="match status" value="1"/>
</dbReference>
<comment type="similarity">
    <text evidence="8">Belongs to the peptidase T1B family.</text>
</comment>
<dbReference type="InterPro" id="IPR029055">
    <property type="entry name" value="Ntn_hydrolases_N"/>
</dbReference>
<dbReference type="AlphaFoldDB" id="A0AAV2K1Z6"/>
<gene>
    <name evidence="10" type="ORF">KC01_LOCUS14327</name>
</gene>
<protein>
    <recommendedName>
        <fullName evidence="8">Proteasome subunit beta</fullName>
    </recommendedName>
</protein>
<evidence type="ECO:0000256" key="6">
    <source>
        <dbReference type="ARBA" id="ARBA00022942"/>
    </source>
</evidence>
<dbReference type="GO" id="GO:0005737">
    <property type="term" value="C:cytoplasm"/>
    <property type="evidence" value="ECO:0007669"/>
    <property type="project" value="UniProtKB-SubCell"/>
</dbReference>
<dbReference type="GO" id="GO:0051603">
    <property type="term" value="P:proteolysis involved in protein catabolic process"/>
    <property type="evidence" value="ECO:0007669"/>
    <property type="project" value="InterPro"/>
</dbReference>
<dbReference type="GO" id="GO:0005839">
    <property type="term" value="C:proteasome core complex"/>
    <property type="evidence" value="ECO:0007669"/>
    <property type="project" value="InterPro"/>
</dbReference>
<name>A0AAV2K1Z6_KNICA</name>
<comment type="subunit">
    <text evidence="8">Component of the proteasome complex.</text>
</comment>
<evidence type="ECO:0000259" key="9">
    <source>
        <dbReference type="Pfam" id="PF12465"/>
    </source>
</evidence>
<evidence type="ECO:0000256" key="5">
    <source>
        <dbReference type="ARBA" id="ARBA00022801"/>
    </source>
</evidence>
<organism evidence="10 11">
    <name type="scientific">Knipowitschia caucasica</name>
    <name type="common">Caucasian dwarf goby</name>
    <name type="synonym">Pomatoschistus caucasicus</name>
    <dbReference type="NCBI Taxonomy" id="637954"/>
    <lineage>
        <taxon>Eukaryota</taxon>
        <taxon>Metazoa</taxon>
        <taxon>Chordata</taxon>
        <taxon>Craniata</taxon>
        <taxon>Vertebrata</taxon>
        <taxon>Euteleostomi</taxon>
        <taxon>Actinopterygii</taxon>
        <taxon>Neopterygii</taxon>
        <taxon>Teleostei</taxon>
        <taxon>Neoteleostei</taxon>
        <taxon>Acanthomorphata</taxon>
        <taxon>Gobiaria</taxon>
        <taxon>Gobiiformes</taxon>
        <taxon>Gobioidei</taxon>
        <taxon>Gobiidae</taxon>
        <taxon>Gobiinae</taxon>
        <taxon>Knipowitschia</taxon>
    </lineage>
</organism>
<evidence type="ECO:0000313" key="11">
    <source>
        <dbReference type="Proteomes" id="UP001497482"/>
    </source>
</evidence>
<evidence type="ECO:0000313" key="10">
    <source>
        <dbReference type="EMBL" id="CAL1583918.1"/>
    </source>
</evidence>
<reference evidence="10 11" key="1">
    <citation type="submission" date="2024-04" db="EMBL/GenBank/DDBJ databases">
        <authorList>
            <person name="Waldvogel A.-M."/>
            <person name="Schoenle A."/>
        </authorList>
    </citation>
    <scope>NUCLEOTIDE SEQUENCE [LARGE SCALE GENOMIC DNA]</scope>
</reference>
<accession>A0AAV2K1Z6</accession>
<dbReference type="InterPro" id="IPR016050">
    <property type="entry name" value="Proteasome_bsu_CS"/>
</dbReference>
<dbReference type="GO" id="GO:0005634">
    <property type="term" value="C:nucleus"/>
    <property type="evidence" value="ECO:0007669"/>
    <property type="project" value="UniProtKB-SubCell"/>
</dbReference>
<evidence type="ECO:0000256" key="3">
    <source>
        <dbReference type="ARBA" id="ARBA00022670"/>
    </source>
</evidence>
<dbReference type="InterPro" id="IPR001353">
    <property type="entry name" value="Proteasome_sua/b"/>
</dbReference>
<keyword evidence="7 8" id="KW-0539">Nucleus</keyword>
<proteinExistence type="inferred from homology"/>
<evidence type="ECO:0000256" key="4">
    <source>
        <dbReference type="ARBA" id="ARBA00022698"/>
    </source>
</evidence>
<sequence length="273" mass="29453">MMQQQEAGGFNFENSRRNAVLESSLAENGFKYLNPRKTGTTIAGLIYKDGVILGADTRTTDDMMVADKNCEKIHCISPTIYGCGAGVAADALLCSQMIAASAQLHSLNTGRRPPVAMMTRQLKQTLFRYQGQVSCSLIVGGVDDSGPQLYSVYPHGSSYRLPYVTMGSGAAAAAAVLEDRFKPYMELQDALQVLQDAVLAGILCDLVSGGSVDVCVITETGADLRRGVERAAVRGNRTGDYRYKRGTTVVLTKSTTNLRHDLVHESVQTTDQD</sequence>
<dbReference type="EMBL" id="OZ035838">
    <property type="protein sequence ID" value="CAL1583918.1"/>
    <property type="molecule type" value="Genomic_DNA"/>
</dbReference>
<dbReference type="InterPro" id="IPR024689">
    <property type="entry name" value="Proteasome_bsu_C"/>
</dbReference>
<dbReference type="PROSITE" id="PS51476">
    <property type="entry name" value="PROTEASOME_BETA_2"/>
    <property type="match status" value="1"/>
</dbReference>
<dbReference type="PANTHER" id="PTHR32194:SF4">
    <property type="entry name" value="PROTEASOME SUBUNIT BETA TYPE-7"/>
    <property type="match status" value="1"/>
</dbReference>
<dbReference type="Proteomes" id="UP001497482">
    <property type="component" value="Chromosome 16"/>
</dbReference>
<evidence type="ECO:0000256" key="2">
    <source>
        <dbReference type="ARBA" id="ARBA00022490"/>
    </source>
</evidence>
<comment type="catalytic activity">
    <reaction evidence="1">
        <text>Cleavage of peptide bonds with very broad specificity.</text>
        <dbReference type="EC" id="3.4.25.1"/>
    </reaction>
</comment>
<evidence type="ECO:0000256" key="7">
    <source>
        <dbReference type="ARBA" id="ARBA00023242"/>
    </source>
</evidence>
<dbReference type="InterPro" id="IPR023333">
    <property type="entry name" value="Proteasome_suB-type"/>
</dbReference>
<keyword evidence="5" id="KW-0378">Hydrolase</keyword>